<feature type="compositionally biased region" description="Pro residues" evidence="1">
    <location>
        <begin position="74"/>
        <end position="90"/>
    </location>
</feature>
<keyword evidence="3" id="KW-1185">Reference proteome</keyword>
<feature type="compositionally biased region" description="Basic and acidic residues" evidence="1">
    <location>
        <begin position="1"/>
        <end position="10"/>
    </location>
</feature>
<protein>
    <submittedName>
        <fullName evidence="2">Uncharacterized protein</fullName>
    </submittedName>
</protein>
<dbReference type="Proteomes" id="UP000527355">
    <property type="component" value="Unassembled WGS sequence"/>
</dbReference>
<comment type="caution">
    <text evidence="2">The sequence shown here is derived from an EMBL/GenBank/DDBJ whole genome shotgun (WGS) entry which is preliminary data.</text>
</comment>
<organism evidence="2 3">
    <name type="scientific">Myotis myotis</name>
    <name type="common">Greater mouse-eared bat</name>
    <name type="synonym">Vespertilio myotis</name>
    <dbReference type="NCBI Taxonomy" id="51298"/>
    <lineage>
        <taxon>Eukaryota</taxon>
        <taxon>Metazoa</taxon>
        <taxon>Chordata</taxon>
        <taxon>Craniata</taxon>
        <taxon>Vertebrata</taxon>
        <taxon>Euteleostomi</taxon>
        <taxon>Mammalia</taxon>
        <taxon>Eutheria</taxon>
        <taxon>Laurasiatheria</taxon>
        <taxon>Chiroptera</taxon>
        <taxon>Yangochiroptera</taxon>
        <taxon>Vespertilionidae</taxon>
        <taxon>Myotis</taxon>
    </lineage>
</organism>
<sequence>MLLFRHKSDPVTHAPNPQDGTGSQTHAACGLSRLRPAPRLLVPHLPPALPWTFPGKRVSGSPGAGVSSQEPAPSLCPPLPKPRPLDPPLPQQKNQTSPPRQPPTPPSSLARGPGPSQPQEPPPV</sequence>
<feature type="region of interest" description="Disordered" evidence="1">
    <location>
        <begin position="1"/>
        <end position="32"/>
    </location>
</feature>
<evidence type="ECO:0000313" key="2">
    <source>
        <dbReference type="EMBL" id="KAF6286004.1"/>
    </source>
</evidence>
<feature type="compositionally biased region" description="Pro residues" evidence="1">
    <location>
        <begin position="115"/>
        <end position="124"/>
    </location>
</feature>
<evidence type="ECO:0000313" key="3">
    <source>
        <dbReference type="Proteomes" id="UP000527355"/>
    </source>
</evidence>
<dbReference type="AlphaFoldDB" id="A0A7J7SCF6"/>
<dbReference type="EMBL" id="JABWUV010000019">
    <property type="protein sequence ID" value="KAF6286004.1"/>
    <property type="molecule type" value="Genomic_DNA"/>
</dbReference>
<proteinExistence type="predicted"/>
<reference evidence="2 3" key="1">
    <citation type="journal article" date="2020" name="Nature">
        <title>Six reference-quality genomes reveal evolution of bat adaptations.</title>
        <authorList>
            <person name="Jebb D."/>
            <person name="Huang Z."/>
            <person name="Pippel M."/>
            <person name="Hughes G.M."/>
            <person name="Lavrichenko K."/>
            <person name="Devanna P."/>
            <person name="Winkler S."/>
            <person name="Jermiin L.S."/>
            <person name="Skirmuntt E.C."/>
            <person name="Katzourakis A."/>
            <person name="Burkitt-Gray L."/>
            <person name="Ray D.A."/>
            <person name="Sullivan K.A.M."/>
            <person name="Roscito J.G."/>
            <person name="Kirilenko B.M."/>
            <person name="Davalos L.M."/>
            <person name="Corthals A.P."/>
            <person name="Power M.L."/>
            <person name="Jones G."/>
            <person name="Ransome R.D."/>
            <person name="Dechmann D.K.N."/>
            <person name="Locatelli A.G."/>
            <person name="Puechmaille S.J."/>
            <person name="Fedrigo O."/>
            <person name="Jarvis E.D."/>
            <person name="Hiller M."/>
            <person name="Vernes S.C."/>
            <person name="Myers E.W."/>
            <person name="Teeling E.C."/>
        </authorList>
    </citation>
    <scope>NUCLEOTIDE SEQUENCE [LARGE SCALE GENOMIC DNA]</scope>
    <source>
        <strain evidence="2">MMyoMyo1</strain>
        <tissue evidence="2">Flight muscle</tissue>
    </source>
</reference>
<feature type="region of interest" description="Disordered" evidence="1">
    <location>
        <begin position="45"/>
        <end position="124"/>
    </location>
</feature>
<name>A0A7J7SCF6_MYOMY</name>
<evidence type="ECO:0000256" key="1">
    <source>
        <dbReference type="SAM" id="MobiDB-lite"/>
    </source>
</evidence>
<gene>
    <name evidence="2" type="ORF">mMyoMyo1_009554</name>
</gene>
<accession>A0A7J7SCF6</accession>